<sequence>MKGSMSSSRPAQYTATDETNYKQAIVSADDMGKFMSAVDRQVPWFKTYPQENLEIKGENAIIFKHLLKGQYLHIIRIAEFQGQNCRPDKLEKNDQDRQIVVYGLPRWVIQSGQIFNSIKGQNPAKAENVGTNTALLTFATAKQAQLVIHNKHIQVYAGQYLIAKPRIKCKNMCSQCLRLGCEIKNY</sequence>
<protein>
    <recommendedName>
        <fullName evidence="2">RRM domain-containing protein</fullName>
    </recommendedName>
</protein>
<dbReference type="AlphaFoldDB" id="A0A0H5RCE1"/>
<organism evidence="1">
    <name type="scientific">Spongospora subterranea</name>
    <dbReference type="NCBI Taxonomy" id="70186"/>
    <lineage>
        <taxon>Eukaryota</taxon>
        <taxon>Sar</taxon>
        <taxon>Rhizaria</taxon>
        <taxon>Endomyxa</taxon>
        <taxon>Phytomyxea</taxon>
        <taxon>Plasmodiophorida</taxon>
        <taxon>Plasmodiophoridae</taxon>
        <taxon>Spongospora</taxon>
    </lineage>
</organism>
<dbReference type="EMBL" id="HACM01010974">
    <property type="protein sequence ID" value="CRZ11416.1"/>
    <property type="molecule type" value="Transcribed_RNA"/>
</dbReference>
<name>A0A0H5RCE1_9EUKA</name>
<reference evidence="1" key="1">
    <citation type="submission" date="2015-04" db="EMBL/GenBank/DDBJ databases">
        <title>The genome sequence of the plant pathogenic Rhizarian Plasmodiophora brassicae reveals insights in its biotrophic life cycle and the origin of chitin synthesis.</title>
        <authorList>
            <person name="Schwelm A."/>
            <person name="Fogelqvist J."/>
            <person name="Knaust A."/>
            <person name="Julke S."/>
            <person name="Lilja T."/>
            <person name="Dhandapani V."/>
            <person name="Bonilla-Rosso G."/>
            <person name="Karlsson M."/>
            <person name="Shevchenko A."/>
            <person name="Choi S.R."/>
            <person name="Kim H.G."/>
            <person name="Park J.Y."/>
            <person name="Lim Y.P."/>
            <person name="Ludwig-Muller J."/>
            <person name="Dixelius C."/>
        </authorList>
    </citation>
    <scope>NUCLEOTIDE SEQUENCE</scope>
    <source>
        <tissue evidence="1">Potato root galls</tissue>
    </source>
</reference>
<accession>A0A0H5RCE1</accession>
<proteinExistence type="predicted"/>
<evidence type="ECO:0000313" key="1">
    <source>
        <dbReference type="EMBL" id="CRZ11416.1"/>
    </source>
</evidence>
<evidence type="ECO:0008006" key="2">
    <source>
        <dbReference type="Google" id="ProtNLM"/>
    </source>
</evidence>